<reference evidence="1 2" key="1">
    <citation type="submission" date="2020-02" db="EMBL/GenBank/DDBJ databases">
        <authorList>
            <person name="Olsen N.S."/>
            <person name="Forero-Junco L."/>
            <person name="Kot W."/>
            <person name="Hansen L.H."/>
        </authorList>
    </citation>
    <scope>NUCLEOTIDE SEQUENCE [LARGE SCALE GENOMIC DNA]</scope>
</reference>
<keyword evidence="2" id="KW-1185">Reference proteome</keyword>
<name>A0A6G8R942_9CAUD</name>
<dbReference type="EMBL" id="MT074429">
    <property type="protein sequence ID" value="QIN97943.1"/>
    <property type="molecule type" value="Genomic_DNA"/>
</dbReference>
<gene>
    <name evidence="1" type="ORF">astrithr_5</name>
</gene>
<protein>
    <submittedName>
        <fullName evidence="1">Uncharacterized protein</fullName>
    </submittedName>
</protein>
<organism evidence="1 2">
    <name type="scientific">Salmonella phage astrithr</name>
    <dbReference type="NCBI Taxonomy" id="2713276"/>
    <lineage>
        <taxon>Viruses</taxon>
        <taxon>Duplodnaviria</taxon>
        <taxon>Heunggongvirae</taxon>
        <taxon>Uroviricota</taxon>
        <taxon>Caudoviricetes</taxon>
        <taxon>Astrithrvirus</taxon>
        <taxon>Astrithrvirus astrithr</taxon>
    </lineage>
</organism>
<dbReference type="Proteomes" id="UP000502907">
    <property type="component" value="Segment"/>
</dbReference>
<accession>A0A6G8R942</accession>
<evidence type="ECO:0000313" key="2">
    <source>
        <dbReference type="Proteomes" id="UP000502907"/>
    </source>
</evidence>
<evidence type="ECO:0000313" key="1">
    <source>
        <dbReference type="EMBL" id="QIN97943.1"/>
    </source>
</evidence>
<proteinExistence type="predicted"/>
<sequence>MDLAQMKAVIDTMGFPIFICLVLLWFIKGTLAKHSELMNEIKNSLAANTESIKLLIQKLQDK</sequence>